<dbReference type="Proteomes" id="UP000046155">
    <property type="component" value="Unassembled WGS sequence"/>
</dbReference>
<evidence type="ECO:0000256" key="1">
    <source>
        <dbReference type="SAM" id="Phobius"/>
    </source>
</evidence>
<dbReference type="RefSeq" id="WP_044663992.1">
    <property type="nucleotide sequence ID" value="NZ_CDRZ01000021.1"/>
</dbReference>
<sequence length="174" mass="19523">MNDERGFLLTELTVTIALLVVVLAVGFIFFFFCQRSFYEGEKKTIVQSNVRLAANYITKEVRYADNISATDMSGVKNHCLELDDNNLKKVTKESDGSIQTQTITRDDCLTGLSFSVDKNNNNNKVVLIFTITGNGGTLKDDIVIESEMLLENISASKFTEIKNAQEIYFTKPQL</sequence>
<keyword evidence="1" id="KW-0472">Membrane</keyword>
<keyword evidence="1" id="KW-0812">Transmembrane</keyword>
<name>A0A0B7MAX7_9FIRM</name>
<evidence type="ECO:0000313" key="3">
    <source>
        <dbReference type="Proteomes" id="UP000046155"/>
    </source>
</evidence>
<keyword evidence="1" id="KW-1133">Transmembrane helix</keyword>
<dbReference type="AlphaFoldDB" id="A0A0B7MAX7"/>
<feature type="transmembrane region" description="Helical" evidence="1">
    <location>
        <begin position="12"/>
        <end position="33"/>
    </location>
</feature>
<reference evidence="3" key="1">
    <citation type="submission" date="2015-01" db="EMBL/GenBank/DDBJ databases">
        <authorList>
            <person name="Manzoor Shahid"/>
            <person name="Zubair Saima"/>
        </authorList>
    </citation>
    <scope>NUCLEOTIDE SEQUENCE [LARGE SCALE GENOMIC DNA]</scope>
    <source>
        <strain evidence="3">Sp3</strain>
    </source>
</reference>
<proteinExistence type="predicted"/>
<protein>
    <recommendedName>
        <fullName evidence="4">Prepilin-type N-terminal cleavage/methylation domain-containing protein</fullName>
    </recommendedName>
</protein>
<gene>
    <name evidence="2" type="ORF">SSCH_1170021</name>
</gene>
<keyword evidence="3" id="KW-1185">Reference proteome</keyword>
<organism evidence="2 3">
    <name type="scientific">Syntrophaceticus schinkii</name>
    <dbReference type="NCBI Taxonomy" id="499207"/>
    <lineage>
        <taxon>Bacteria</taxon>
        <taxon>Bacillati</taxon>
        <taxon>Bacillota</taxon>
        <taxon>Clostridia</taxon>
        <taxon>Thermoanaerobacterales</taxon>
        <taxon>Thermoanaerobacterales Family III. Incertae Sedis</taxon>
        <taxon>Syntrophaceticus</taxon>
    </lineage>
</organism>
<evidence type="ECO:0008006" key="4">
    <source>
        <dbReference type="Google" id="ProtNLM"/>
    </source>
</evidence>
<evidence type="ECO:0000313" key="2">
    <source>
        <dbReference type="EMBL" id="CEO87664.1"/>
    </source>
</evidence>
<dbReference type="EMBL" id="CDRZ01000021">
    <property type="protein sequence ID" value="CEO87664.1"/>
    <property type="molecule type" value="Genomic_DNA"/>
</dbReference>
<accession>A0A0B7MAX7</accession>